<dbReference type="RefSeq" id="WP_149523708.1">
    <property type="nucleotide sequence ID" value="NZ_VTOU01000004.1"/>
</dbReference>
<dbReference type="InterPro" id="IPR013216">
    <property type="entry name" value="Methyltransf_11"/>
</dbReference>
<evidence type="ECO:0000313" key="6">
    <source>
        <dbReference type="Proteomes" id="UP000322077"/>
    </source>
</evidence>
<dbReference type="SUPFAM" id="SSF53335">
    <property type="entry name" value="S-adenosyl-L-methionine-dependent methyltransferases"/>
    <property type="match status" value="1"/>
</dbReference>
<keyword evidence="2 5" id="KW-0489">Methyltransferase</keyword>
<accession>A0A5D9C0I9</accession>
<keyword evidence="3 5" id="KW-0808">Transferase</keyword>
<evidence type="ECO:0000256" key="3">
    <source>
        <dbReference type="ARBA" id="ARBA00022679"/>
    </source>
</evidence>
<feature type="domain" description="Methyltransferase type 11" evidence="4">
    <location>
        <begin position="41"/>
        <end position="129"/>
    </location>
</feature>
<gene>
    <name evidence="5" type="ORF">FYJ91_18135</name>
</gene>
<keyword evidence="6" id="KW-1185">Reference proteome</keyword>
<evidence type="ECO:0000259" key="4">
    <source>
        <dbReference type="Pfam" id="PF08241"/>
    </source>
</evidence>
<comment type="caution">
    <text evidence="5">The sequence shown here is derived from an EMBL/GenBank/DDBJ whole genome shotgun (WGS) entry which is preliminary data.</text>
</comment>
<evidence type="ECO:0000256" key="1">
    <source>
        <dbReference type="ARBA" id="ARBA00008361"/>
    </source>
</evidence>
<dbReference type="AlphaFoldDB" id="A0A5D9C0I9"/>
<dbReference type="InterPro" id="IPR051052">
    <property type="entry name" value="Diverse_substrate_MTase"/>
</dbReference>
<proteinExistence type="inferred from homology"/>
<dbReference type="Proteomes" id="UP000322077">
    <property type="component" value="Unassembled WGS sequence"/>
</dbReference>
<organism evidence="5 6">
    <name type="scientific">Sphingomonas montanisoli</name>
    <dbReference type="NCBI Taxonomy" id="2606412"/>
    <lineage>
        <taxon>Bacteria</taxon>
        <taxon>Pseudomonadati</taxon>
        <taxon>Pseudomonadota</taxon>
        <taxon>Alphaproteobacteria</taxon>
        <taxon>Sphingomonadales</taxon>
        <taxon>Sphingomonadaceae</taxon>
        <taxon>Sphingomonas</taxon>
    </lineage>
</organism>
<dbReference type="PANTHER" id="PTHR44942:SF4">
    <property type="entry name" value="METHYLTRANSFERASE TYPE 11 DOMAIN-CONTAINING PROTEIN"/>
    <property type="match status" value="1"/>
</dbReference>
<name>A0A5D9C0I9_9SPHN</name>
<dbReference type="PANTHER" id="PTHR44942">
    <property type="entry name" value="METHYLTRANSF_11 DOMAIN-CONTAINING PROTEIN"/>
    <property type="match status" value="1"/>
</dbReference>
<dbReference type="GO" id="GO:0008757">
    <property type="term" value="F:S-adenosylmethionine-dependent methyltransferase activity"/>
    <property type="evidence" value="ECO:0007669"/>
    <property type="project" value="InterPro"/>
</dbReference>
<evidence type="ECO:0000313" key="5">
    <source>
        <dbReference type="EMBL" id="TZG25169.1"/>
    </source>
</evidence>
<dbReference type="Pfam" id="PF08241">
    <property type="entry name" value="Methyltransf_11"/>
    <property type="match status" value="1"/>
</dbReference>
<dbReference type="InterPro" id="IPR029063">
    <property type="entry name" value="SAM-dependent_MTases_sf"/>
</dbReference>
<protein>
    <submittedName>
        <fullName evidence="5">Class I SAM-dependent methyltransferase</fullName>
    </submittedName>
</protein>
<dbReference type="Gene3D" id="3.40.50.150">
    <property type="entry name" value="Vaccinia Virus protein VP39"/>
    <property type="match status" value="1"/>
</dbReference>
<comment type="similarity">
    <text evidence="1">Belongs to the methyltransferase superfamily.</text>
</comment>
<dbReference type="GO" id="GO:0032259">
    <property type="term" value="P:methylation"/>
    <property type="evidence" value="ECO:0007669"/>
    <property type="project" value="UniProtKB-KW"/>
</dbReference>
<dbReference type="CDD" id="cd02440">
    <property type="entry name" value="AdoMet_MTases"/>
    <property type="match status" value="1"/>
</dbReference>
<dbReference type="EMBL" id="VTOU01000004">
    <property type="protein sequence ID" value="TZG25169.1"/>
    <property type="molecule type" value="Genomic_DNA"/>
</dbReference>
<sequence length="249" mass="27722">MTGFKDHFSGHAAAYATHRPTYPAALADWLAEQTPARETALDCGCGNGQLSILLADRFERVVATDASAQQIASAVAHPRVDYRVAPAEASRLPDASVDLITVAQAAHWFDLDTFYAEVLRVARPGAVLALITYVNVITDAPISAVVDRFYGPILDDYWQPERRHVEAGYQDLPFPFEEYDPPKLAIELDWNLAGLIGYIESWSATKAFERAGHGDRIEQFRRDVAAVWGNPNHTRHMHWPLLMRVGRVA</sequence>
<evidence type="ECO:0000256" key="2">
    <source>
        <dbReference type="ARBA" id="ARBA00022603"/>
    </source>
</evidence>
<reference evidence="5 6" key="1">
    <citation type="submission" date="2019-08" db="EMBL/GenBank/DDBJ databases">
        <authorList>
            <person name="Wang G."/>
            <person name="Xu Z."/>
        </authorList>
    </citation>
    <scope>NUCLEOTIDE SEQUENCE [LARGE SCALE GENOMIC DNA]</scope>
    <source>
        <strain evidence="5 6">ZX</strain>
    </source>
</reference>